<protein>
    <submittedName>
        <fullName evidence="7">OmpA family protein</fullName>
    </submittedName>
</protein>
<comment type="caution">
    <text evidence="7">The sequence shown here is derived from an EMBL/GenBank/DDBJ whole genome shotgun (WGS) entry which is preliminary data.</text>
</comment>
<dbReference type="PROSITE" id="PS51123">
    <property type="entry name" value="OMPA_2"/>
    <property type="match status" value="1"/>
</dbReference>
<keyword evidence="2 4" id="KW-0472">Membrane</keyword>
<organism evidence="7 8">
    <name type="scientific">Psychroserpens luteus</name>
    <dbReference type="NCBI Taxonomy" id="1434066"/>
    <lineage>
        <taxon>Bacteria</taxon>
        <taxon>Pseudomonadati</taxon>
        <taxon>Bacteroidota</taxon>
        <taxon>Flavobacteriia</taxon>
        <taxon>Flavobacteriales</taxon>
        <taxon>Flavobacteriaceae</taxon>
        <taxon>Psychroserpens</taxon>
    </lineage>
</organism>
<dbReference type="Pfam" id="PF13620">
    <property type="entry name" value="CarboxypepD_reg"/>
    <property type="match status" value="1"/>
</dbReference>
<evidence type="ECO:0000256" key="2">
    <source>
        <dbReference type="ARBA" id="ARBA00023136"/>
    </source>
</evidence>
<evidence type="ECO:0000256" key="5">
    <source>
        <dbReference type="SAM" id="SignalP"/>
    </source>
</evidence>
<evidence type="ECO:0000313" key="8">
    <source>
        <dbReference type="Proteomes" id="UP001597548"/>
    </source>
</evidence>
<dbReference type="Gene3D" id="1.25.40.10">
    <property type="entry name" value="Tetratricopeptide repeat domain"/>
    <property type="match status" value="1"/>
</dbReference>
<dbReference type="InterPro" id="IPR011042">
    <property type="entry name" value="6-blade_b-propeller_TolB-like"/>
</dbReference>
<evidence type="ECO:0000256" key="3">
    <source>
        <dbReference type="ARBA" id="ARBA00023237"/>
    </source>
</evidence>
<dbReference type="InterPro" id="IPR011659">
    <property type="entry name" value="WD40"/>
</dbReference>
<evidence type="ECO:0000256" key="4">
    <source>
        <dbReference type="PROSITE-ProRule" id="PRU00473"/>
    </source>
</evidence>
<dbReference type="PANTHER" id="PTHR30329">
    <property type="entry name" value="STATOR ELEMENT OF FLAGELLAR MOTOR COMPLEX"/>
    <property type="match status" value="1"/>
</dbReference>
<gene>
    <name evidence="7" type="ORF">ACFS29_05975</name>
</gene>
<dbReference type="InterPro" id="IPR006665">
    <property type="entry name" value="OmpA-like"/>
</dbReference>
<dbReference type="Gene3D" id="3.30.1330.60">
    <property type="entry name" value="OmpA-like domain"/>
    <property type="match status" value="1"/>
</dbReference>
<keyword evidence="3" id="KW-0998">Cell outer membrane</keyword>
<dbReference type="EMBL" id="JBHUOS010000002">
    <property type="protein sequence ID" value="MFD2915178.1"/>
    <property type="molecule type" value="Genomic_DNA"/>
</dbReference>
<dbReference type="CDD" id="cd07185">
    <property type="entry name" value="OmpA_C-like"/>
    <property type="match status" value="1"/>
</dbReference>
<dbReference type="InterPro" id="IPR008969">
    <property type="entry name" value="CarboxyPept-like_regulatory"/>
</dbReference>
<keyword evidence="5" id="KW-0732">Signal</keyword>
<dbReference type="Pfam" id="PF00691">
    <property type="entry name" value="OmpA"/>
    <property type="match status" value="1"/>
</dbReference>
<feature type="domain" description="OmpA-like" evidence="6">
    <location>
        <begin position="514"/>
        <end position="633"/>
    </location>
</feature>
<name>A0ABW5ZQ97_9FLAO</name>
<dbReference type="SUPFAM" id="SSF82171">
    <property type="entry name" value="DPP6 N-terminal domain-like"/>
    <property type="match status" value="1"/>
</dbReference>
<dbReference type="InterPro" id="IPR011990">
    <property type="entry name" value="TPR-like_helical_dom_sf"/>
</dbReference>
<dbReference type="PRINTS" id="PR01021">
    <property type="entry name" value="OMPADOMAIN"/>
</dbReference>
<comment type="subcellular location">
    <subcellularLocation>
        <location evidence="1">Cell outer membrane</location>
    </subcellularLocation>
</comment>
<dbReference type="Gene3D" id="2.60.40.1120">
    <property type="entry name" value="Carboxypeptidase-like, regulatory domain"/>
    <property type="match status" value="1"/>
</dbReference>
<evidence type="ECO:0000259" key="6">
    <source>
        <dbReference type="PROSITE" id="PS51123"/>
    </source>
</evidence>
<dbReference type="InterPro" id="IPR006664">
    <property type="entry name" value="OMP_bac"/>
</dbReference>
<dbReference type="InterPro" id="IPR050330">
    <property type="entry name" value="Bact_OuterMem_StrucFunc"/>
</dbReference>
<dbReference type="Pfam" id="PF07676">
    <property type="entry name" value="PD40"/>
    <property type="match status" value="3"/>
</dbReference>
<feature type="chain" id="PRO_5045537382" evidence="5">
    <location>
        <begin position="21"/>
        <end position="637"/>
    </location>
</feature>
<feature type="signal peptide" evidence="5">
    <location>
        <begin position="1"/>
        <end position="20"/>
    </location>
</feature>
<sequence length="637" mass="70697">MKKILTLFTIAALSSFGLIAQNASTKKADKHFNRFEFVEAAEDYEKLIENGKADTYVYSQLAESYYNVYNSEAAEKYYAKALESSDSPEMIFKYSQMLKANGKYEESNVQMAKFAKMRPSDERAMAFNKNPDYLPKILEKGKKFNIQNLGLNSQYSDYGGTLNNGKLYITSARNTSRKTYGWNAQPFLDIYEMTKNEDGTYKAGSLVEGKVNTKYHDGDVAFSSDGNTMYFSRESFFEKEFEKDSTSNTKYSLLHLFKATKSGDKWENVEGFSINSKNYSLKNPTISANGKTIYFASDMPGGYGLFDIYKAVINSDGTIGDPVNMGQKVNTEGQEMFPYISSNNTLYFSSNGHLGLGGLDVFYTKEIDGKMAPIRNIGIPINGNADDFAFSLDEETEEGFVSSNREGGIGSDDIYAIKKLQPLCDVLITGTVTDSKTGAPINAASVSMYDDQGNKVLSKVTNSDGTVEFIVECDKSSELEVTMDGYESQKITVAASEEEEVEVNIALNPIEDIVGPEAINLNPIYFDFDKSNVTAQAAFELDKLVQIMTKYPDLVINATSHTDSRGPASYNERLSDRRAKTTVQYVISKGIDKSRISGMGKGENELKVNCGSNCTDEEHQLNRRSEFIIVSGGPLQQ</sequence>
<evidence type="ECO:0000256" key="1">
    <source>
        <dbReference type="ARBA" id="ARBA00004442"/>
    </source>
</evidence>
<keyword evidence="8" id="KW-1185">Reference proteome</keyword>
<dbReference type="SUPFAM" id="SSF103088">
    <property type="entry name" value="OmpA-like"/>
    <property type="match status" value="1"/>
</dbReference>
<dbReference type="PANTHER" id="PTHR30329:SF21">
    <property type="entry name" value="LIPOPROTEIN YIAD-RELATED"/>
    <property type="match status" value="1"/>
</dbReference>
<dbReference type="SUPFAM" id="SSF49464">
    <property type="entry name" value="Carboxypeptidase regulatory domain-like"/>
    <property type="match status" value="1"/>
</dbReference>
<dbReference type="InterPro" id="IPR036737">
    <property type="entry name" value="OmpA-like_sf"/>
</dbReference>
<reference evidence="8" key="1">
    <citation type="journal article" date="2019" name="Int. J. Syst. Evol. Microbiol.">
        <title>The Global Catalogue of Microorganisms (GCM) 10K type strain sequencing project: providing services to taxonomists for standard genome sequencing and annotation.</title>
        <authorList>
            <consortium name="The Broad Institute Genomics Platform"/>
            <consortium name="The Broad Institute Genome Sequencing Center for Infectious Disease"/>
            <person name="Wu L."/>
            <person name="Ma J."/>
        </authorList>
    </citation>
    <scope>NUCLEOTIDE SEQUENCE [LARGE SCALE GENOMIC DNA]</scope>
    <source>
        <strain evidence="8">KCTC 32514</strain>
    </source>
</reference>
<dbReference type="SUPFAM" id="SSF48452">
    <property type="entry name" value="TPR-like"/>
    <property type="match status" value="1"/>
</dbReference>
<proteinExistence type="predicted"/>
<accession>A0ABW5ZQ97</accession>
<evidence type="ECO:0000313" key="7">
    <source>
        <dbReference type="EMBL" id="MFD2915178.1"/>
    </source>
</evidence>
<dbReference type="Proteomes" id="UP001597548">
    <property type="component" value="Unassembled WGS sequence"/>
</dbReference>
<dbReference type="Gene3D" id="2.120.10.30">
    <property type="entry name" value="TolB, C-terminal domain"/>
    <property type="match status" value="1"/>
</dbReference>
<dbReference type="RefSeq" id="WP_194508661.1">
    <property type="nucleotide sequence ID" value="NZ_JADILU010000005.1"/>
</dbReference>